<evidence type="ECO:0000259" key="3">
    <source>
        <dbReference type="Pfam" id="PF02834"/>
    </source>
</evidence>
<comment type="similarity">
    <text evidence="2">Belongs to the 2H phosphoesterase superfamily. ThpR family.</text>
</comment>
<feature type="short sequence motif" description="HXTX 2" evidence="2">
    <location>
        <begin position="130"/>
        <end position="133"/>
    </location>
</feature>
<dbReference type="PANTHER" id="PTHR35561">
    <property type="entry name" value="RNA 2',3'-CYCLIC PHOSPHODIESTERASE"/>
    <property type="match status" value="1"/>
</dbReference>
<dbReference type="NCBIfam" id="TIGR02258">
    <property type="entry name" value="2_5_ligase"/>
    <property type="match status" value="1"/>
</dbReference>
<feature type="active site" description="Proton donor" evidence="2">
    <location>
        <position position="46"/>
    </location>
</feature>
<dbReference type="EMBL" id="NDHY01000009">
    <property type="protein sequence ID" value="RIH99916.1"/>
    <property type="molecule type" value="Genomic_DNA"/>
</dbReference>
<keyword evidence="1 2" id="KW-0378">Hydrolase</keyword>
<dbReference type="GO" id="GO:0008664">
    <property type="term" value="F:RNA 2',3'-cyclic 3'-phosphodiesterase activity"/>
    <property type="evidence" value="ECO:0007669"/>
    <property type="project" value="UniProtKB-EC"/>
</dbReference>
<name>A0A399FVB7_UNCN2</name>
<dbReference type="Pfam" id="PF02834">
    <property type="entry name" value="LigT_PEase"/>
    <property type="match status" value="1"/>
</dbReference>
<dbReference type="EC" id="3.1.4.58" evidence="2"/>
<comment type="caution">
    <text evidence="4">The sequence shown here is derived from an EMBL/GenBank/DDBJ whole genome shotgun (WGS) entry which is preliminary data.</text>
</comment>
<dbReference type="InterPro" id="IPR004175">
    <property type="entry name" value="RNA_CPDase"/>
</dbReference>
<comment type="function">
    <text evidence="2">Hydrolyzes RNA 2',3'-cyclic phosphodiester to an RNA 2'-phosphomonoester.</text>
</comment>
<dbReference type="Proteomes" id="UP000266287">
    <property type="component" value="Unassembled WGS sequence"/>
</dbReference>
<evidence type="ECO:0000313" key="5">
    <source>
        <dbReference type="Proteomes" id="UP000266287"/>
    </source>
</evidence>
<dbReference type="SUPFAM" id="SSF55144">
    <property type="entry name" value="LigT-like"/>
    <property type="match status" value="1"/>
</dbReference>
<gene>
    <name evidence="4" type="primary">thpR</name>
    <name evidence="4" type="ORF">B9J77_04070</name>
</gene>
<dbReference type="InterPro" id="IPR009097">
    <property type="entry name" value="Cyclic_Pdiesterase"/>
</dbReference>
<feature type="active site" description="Proton acceptor" evidence="2">
    <location>
        <position position="130"/>
    </location>
</feature>
<dbReference type="InterPro" id="IPR014051">
    <property type="entry name" value="Phosphoesterase_HXTX"/>
</dbReference>
<dbReference type="Gene3D" id="3.90.1140.10">
    <property type="entry name" value="Cyclic phosphodiesterase"/>
    <property type="match status" value="1"/>
</dbReference>
<proteinExistence type="inferred from homology"/>
<dbReference type="GO" id="GO:0004113">
    <property type="term" value="F:2',3'-cyclic-nucleotide 3'-phosphodiesterase activity"/>
    <property type="evidence" value="ECO:0007669"/>
    <property type="project" value="InterPro"/>
</dbReference>
<comment type="catalytic activity">
    <reaction evidence="2">
        <text>a 3'-end 2',3'-cyclophospho-ribonucleotide-RNA + H2O = a 3'-end 2'-phospho-ribonucleotide-RNA + H(+)</text>
        <dbReference type="Rhea" id="RHEA:11828"/>
        <dbReference type="Rhea" id="RHEA-COMP:10464"/>
        <dbReference type="Rhea" id="RHEA-COMP:17353"/>
        <dbReference type="ChEBI" id="CHEBI:15377"/>
        <dbReference type="ChEBI" id="CHEBI:15378"/>
        <dbReference type="ChEBI" id="CHEBI:83064"/>
        <dbReference type="ChEBI" id="CHEBI:173113"/>
        <dbReference type="EC" id="3.1.4.58"/>
    </reaction>
</comment>
<evidence type="ECO:0000256" key="2">
    <source>
        <dbReference type="HAMAP-Rule" id="MF_01940"/>
    </source>
</evidence>
<dbReference type="AlphaFoldDB" id="A0A399FVB7"/>
<feature type="short sequence motif" description="HXTX 1" evidence="2">
    <location>
        <begin position="46"/>
        <end position="49"/>
    </location>
</feature>
<evidence type="ECO:0000313" key="4">
    <source>
        <dbReference type="EMBL" id="RIH99916.1"/>
    </source>
</evidence>
<feature type="domain" description="Phosphoesterase HXTX" evidence="3">
    <location>
        <begin position="13"/>
        <end position="95"/>
    </location>
</feature>
<protein>
    <recommendedName>
        <fullName evidence="2">RNA 2',3'-cyclic phosphodiesterase</fullName>
        <shortName evidence="2">RNA 2',3'-CPDase</shortName>
        <ecNumber evidence="2">3.1.4.58</ecNumber>
    </recommendedName>
</protein>
<sequence>MNSEDKNRVFIAIDIDEEVQQRLADIQGKLQKCDADVRWVVPENIHLTLRFLGYVSHLKCIFKATEDSVCDIEPFKLFLSKIGVFPDLKRPRVIWAGIKESKILSVISQNLSGLLKQCGFPEDKRDYHPHLTLGRVRSSKNKEGLVRAIEINENWDGGLLMAKKIKVMKSILKSEGAQHSSLHIVEIGKKGANKR</sequence>
<evidence type="ECO:0000256" key="1">
    <source>
        <dbReference type="ARBA" id="ARBA00022801"/>
    </source>
</evidence>
<dbReference type="PANTHER" id="PTHR35561:SF1">
    <property type="entry name" value="RNA 2',3'-CYCLIC PHOSPHODIESTERASE"/>
    <property type="match status" value="1"/>
</dbReference>
<dbReference type="HAMAP" id="MF_01940">
    <property type="entry name" value="RNA_CPDase"/>
    <property type="match status" value="1"/>
</dbReference>
<organism evidence="4 5">
    <name type="scientific">candidate division NPL-UPA2 bacterium Unc8</name>
    <dbReference type="NCBI Taxonomy" id="1980939"/>
    <lineage>
        <taxon>Bacteria</taxon>
    </lineage>
</organism>
<accession>A0A399FVB7</accession>
<reference evidence="4 5" key="1">
    <citation type="submission" date="2018-08" db="EMBL/GenBank/DDBJ databases">
        <title>Draft genome of candidate division NPL-UPA2 bacterium Unc8 that adapted to ultra-basic serpentinizing groundwater.</title>
        <authorList>
            <person name="Ishii S."/>
            <person name="Suzuki S."/>
            <person name="Nealson K.H."/>
        </authorList>
    </citation>
    <scope>NUCLEOTIDE SEQUENCE [LARGE SCALE GENOMIC DNA]</scope>
    <source>
        <strain evidence="4">Unc8</strain>
    </source>
</reference>